<accession>A0A818Q8P1</accession>
<organism evidence="12 13">
    <name type="scientific">Rotaria sordida</name>
    <dbReference type="NCBI Taxonomy" id="392033"/>
    <lineage>
        <taxon>Eukaryota</taxon>
        <taxon>Metazoa</taxon>
        <taxon>Spiralia</taxon>
        <taxon>Gnathifera</taxon>
        <taxon>Rotifera</taxon>
        <taxon>Eurotatoria</taxon>
        <taxon>Bdelloidea</taxon>
        <taxon>Philodinida</taxon>
        <taxon>Philodinidae</taxon>
        <taxon>Rotaria</taxon>
    </lineage>
</organism>
<name>A0A818Q8P1_9BILA</name>
<evidence type="ECO:0000256" key="2">
    <source>
        <dbReference type="ARBA" id="ARBA00008661"/>
    </source>
</evidence>
<evidence type="ECO:0000313" key="13">
    <source>
        <dbReference type="Proteomes" id="UP000663823"/>
    </source>
</evidence>
<sequence>MKNIIILILIHIFYCLNAKLTTLSTCKDCRGKIHTKKDLQLAKQPLIINQNLACHYAKNKFFIIVKSGTFQRRNFTRSTWAREINERFDIAVLYAIGYPKDPAMQKEIIDEDEKYHDLLEFNFLESYYNLTLKTTSVLVWYDKYCSSNSDYLLYVDDDILIHADKLVLYMNQITNNDTLEGWFEKSGKIQRKGIGGVSKENFPIDIVPDYLWGAAVLYPSNIISNLLIKTIFNTTIPIFFRDDVFINGFIAEQAGIKRKHMKGILTYDQTEDDLNTNMIIIDFKNEESREKAWNCYKYNIQCNKNLPLLLFRIFVGISLFIAKYEFNVDDE</sequence>
<dbReference type="GO" id="GO:0000139">
    <property type="term" value="C:Golgi membrane"/>
    <property type="evidence" value="ECO:0007669"/>
    <property type="project" value="UniProtKB-SubCell"/>
</dbReference>
<keyword evidence="11" id="KW-0732">Signal</keyword>
<keyword evidence="3 10" id="KW-0328">Glycosyltransferase</keyword>
<reference evidence="12" key="1">
    <citation type="submission" date="2021-02" db="EMBL/GenBank/DDBJ databases">
        <authorList>
            <person name="Nowell W R."/>
        </authorList>
    </citation>
    <scope>NUCLEOTIDE SEQUENCE</scope>
</reference>
<dbReference type="PANTHER" id="PTHR11214:SF3">
    <property type="entry name" value="BETA-1,3-GALACTOSYLTRANSFERASE 6"/>
    <property type="match status" value="1"/>
</dbReference>
<dbReference type="GO" id="GO:0006493">
    <property type="term" value="P:protein O-linked glycosylation"/>
    <property type="evidence" value="ECO:0007669"/>
    <property type="project" value="TreeGrafter"/>
</dbReference>
<dbReference type="GO" id="GO:0016758">
    <property type="term" value="F:hexosyltransferase activity"/>
    <property type="evidence" value="ECO:0007669"/>
    <property type="project" value="InterPro"/>
</dbReference>
<keyword evidence="6" id="KW-0735">Signal-anchor</keyword>
<dbReference type="AlphaFoldDB" id="A0A818Q8P1"/>
<dbReference type="EMBL" id="CAJOAX010000661">
    <property type="protein sequence ID" value="CAF3631049.1"/>
    <property type="molecule type" value="Genomic_DNA"/>
</dbReference>
<evidence type="ECO:0000256" key="6">
    <source>
        <dbReference type="ARBA" id="ARBA00022968"/>
    </source>
</evidence>
<evidence type="ECO:0000313" key="12">
    <source>
        <dbReference type="EMBL" id="CAF3631049.1"/>
    </source>
</evidence>
<dbReference type="Gene3D" id="3.90.550.50">
    <property type="match status" value="1"/>
</dbReference>
<dbReference type="PANTHER" id="PTHR11214">
    <property type="entry name" value="BETA-1,3-N-ACETYLGLUCOSAMINYLTRANSFERASE"/>
    <property type="match status" value="1"/>
</dbReference>
<keyword evidence="9" id="KW-0472">Membrane</keyword>
<keyword evidence="5" id="KW-0812">Transmembrane</keyword>
<comment type="caution">
    <text evidence="12">The sequence shown here is derived from an EMBL/GenBank/DDBJ whole genome shotgun (WGS) entry which is preliminary data.</text>
</comment>
<gene>
    <name evidence="12" type="ORF">OTI717_LOCUS8310</name>
</gene>
<protein>
    <recommendedName>
        <fullName evidence="10">Hexosyltransferase</fullName>
        <ecNumber evidence="10">2.4.1.-</ecNumber>
    </recommendedName>
</protein>
<keyword evidence="4" id="KW-0808">Transferase</keyword>
<evidence type="ECO:0000256" key="3">
    <source>
        <dbReference type="ARBA" id="ARBA00022676"/>
    </source>
</evidence>
<dbReference type="Proteomes" id="UP000663823">
    <property type="component" value="Unassembled WGS sequence"/>
</dbReference>
<feature type="chain" id="PRO_5032815654" description="Hexosyltransferase" evidence="11">
    <location>
        <begin position="19"/>
        <end position="331"/>
    </location>
</feature>
<evidence type="ECO:0000256" key="11">
    <source>
        <dbReference type="SAM" id="SignalP"/>
    </source>
</evidence>
<evidence type="ECO:0000256" key="8">
    <source>
        <dbReference type="ARBA" id="ARBA00023034"/>
    </source>
</evidence>
<comment type="similarity">
    <text evidence="2 10">Belongs to the glycosyltransferase 31 family.</text>
</comment>
<keyword evidence="7" id="KW-1133">Transmembrane helix</keyword>
<evidence type="ECO:0000256" key="4">
    <source>
        <dbReference type="ARBA" id="ARBA00022679"/>
    </source>
</evidence>
<evidence type="ECO:0000256" key="10">
    <source>
        <dbReference type="RuleBase" id="RU363063"/>
    </source>
</evidence>
<evidence type="ECO:0000256" key="1">
    <source>
        <dbReference type="ARBA" id="ARBA00004323"/>
    </source>
</evidence>
<evidence type="ECO:0000256" key="5">
    <source>
        <dbReference type="ARBA" id="ARBA00022692"/>
    </source>
</evidence>
<feature type="signal peptide" evidence="11">
    <location>
        <begin position="1"/>
        <end position="18"/>
    </location>
</feature>
<proteinExistence type="inferred from homology"/>
<evidence type="ECO:0000256" key="9">
    <source>
        <dbReference type="ARBA" id="ARBA00023136"/>
    </source>
</evidence>
<keyword evidence="8 10" id="KW-0333">Golgi apparatus</keyword>
<evidence type="ECO:0000256" key="7">
    <source>
        <dbReference type="ARBA" id="ARBA00022989"/>
    </source>
</evidence>
<dbReference type="Pfam" id="PF01762">
    <property type="entry name" value="Galactosyl_T"/>
    <property type="match status" value="1"/>
</dbReference>
<comment type="subcellular location">
    <subcellularLocation>
        <location evidence="1 10">Golgi apparatus membrane</location>
        <topology evidence="1 10">Single-pass type II membrane protein</topology>
    </subcellularLocation>
</comment>
<dbReference type="EC" id="2.4.1.-" evidence="10"/>
<dbReference type="InterPro" id="IPR002659">
    <property type="entry name" value="Glyco_trans_31"/>
</dbReference>